<protein>
    <submittedName>
        <fullName evidence="1">36406_t:CDS:1</fullName>
    </submittedName>
</protein>
<gene>
    <name evidence="1" type="ORF">RPERSI_LOCUS10437</name>
</gene>
<reference evidence="1" key="1">
    <citation type="submission" date="2021-06" db="EMBL/GenBank/DDBJ databases">
        <authorList>
            <person name="Kallberg Y."/>
            <person name="Tangrot J."/>
            <person name="Rosling A."/>
        </authorList>
    </citation>
    <scope>NUCLEOTIDE SEQUENCE</scope>
    <source>
        <strain evidence="1">MA461A</strain>
    </source>
</reference>
<sequence>MKLTFLLQLFVLGFFLEVVLTSPLVVRDRVPGCGTSSSLECRIVNVSPAPVTFPNPCDPFVRCYYYSNFGNTFCEDVDSA</sequence>
<feature type="non-terminal residue" evidence="1">
    <location>
        <position position="80"/>
    </location>
</feature>
<proteinExistence type="predicted"/>
<comment type="caution">
    <text evidence="1">The sequence shown here is derived from an EMBL/GenBank/DDBJ whole genome shotgun (WGS) entry which is preliminary data.</text>
</comment>
<keyword evidence="2" id="KW-1185">Reference proteome</keyword>
<name>A0ACA9PH28_9GLOM</name>
<evidence type="ECO:0000313" key="2">
    <source>
        <dbReference type="Proteomes" id="UP000789920"/>
    </source>
</evidence>
<organism evidence="1 2">
    <name type="scientific">Racocetra persica</name>
    <dbReference type="NCBI Taxonomy" id="160502"/>
    <lineage>
        <taxon>Eukaryota</taxon>
        <taxon>Fungi</taxon>
        <taxon>Fungi incertae sedis</taxon>
        <taxon>Mucoromycota</taxon>
        <taxon>Glomeromycotina</taxon>
        <taxon>Glomeromycetes</taxon>
        <taxon>Diversisporales</taxon>
        <taxon>Gigasporaceae</taxon>
        <taxon>Racocetra</taxon>
    </lineage>
</organism>
<dbReference type="Proteomes" id="UP000789920">
    <property type="component" value="Unassembled WGS sequence"/>
</dbReference>
<dbReference type="EMBL" id="CAJVQC010020645">
    <property type="protein sequence ID" value="CAG8709462.1"/>
    <property type="molecule type" value="Genomic_DNA"/>
</dbReference>
<accession>A0ACA9PH28</accession>
<evidence type="ECO:0000313" key="1">
    <source>
        <dbReference type="EMBL" id="CAG8709462.1"/>
    </source>
</evidence>